<dbReference type="InterPro" id="IPR000305">
    <property type="entry name" value="GIY-YIG_endonuc"/>
</dbReference>
<protein>
    <submittedName>
        <fullName evidence="3">GIY-YIG nuclease family protein</fullName>
    </submittedName>
</protein>
<dbReference type="CDD" id="cd10449">
    <property type="entry name" value="GIY-YIG_SLX1_like"/>
    <property type="match status" value="1"/>
</dbReference>
<dbReference type="PANTHER" id="PTHR34477">
    <property type="entry name" value="UPF0213 PROTEIN YHBQ"/>
    <property type="match status" value="1"/>
</dbReference>
<dbReference type="PANTHER" id="PTHR34477:SF5">
    <property type="entry name" value="BSL5627 PROTEIN"/>
    <property type="match status" value="1"/>
</dbReference>
<evidence type="ECO:0000313" key="4">
    <source>
        <dbReference type="Proteomes" id="UP000285655"/>
    </source>
</evidence>
<name>A0A419DFR0_9BACT</name>
<gene>
    <name evidence="3" type="ORF">C4544_01450</name>
</gene>
<dbReference type="Proteomes" id="UP000285655">
    <property type="component" value="Unassembled WGS sequence"/>
</dbReference>
<dbReference type="Pfam" id="PF01541">
    <property type="entry name" value="GIY-YIG"/>
    <property type="match status" value="1"/>
</dbReference>
<comment type="caution">
    <text evidence="3">The sequence shown here is derived from an EMBL/GenBank/DDBJ whole genome shotgun (WGS) entry which is preliminary data.</text>
</comment>
<dbReference type="EMBL" id="QZJW01000007">
    <property type="protein sequence ID" value="RJO61927.1"/>
    <property type="molecule type" value="Genomic_DNA"/>
</dbReference>
<dbReference type="SUPFAM" id="SSF82771">
    <property type="entry name" value="GIY-YIG endonuclease"/>
    <property type="match status" value="1"/>
</dbReference>
<dbReference type="AlphaFoldDB" id="A0A419DFR0"/>
<proteinExistence type="inferred from homology"/>
<dbReference type="InterPro" id="IPR035901">
    <property type="entry name" value="GIY-YIG_endonuc_sf"/>
</dbReference>
<feature type="domain" description="GIY-YIG" evidence="2">
    <location>
        <begin position="1"/>
        <end position="78"/>
    </location>
</feature>
<comment type="similarity">
    <text evidence="1">Belongs to the UPF0213 family.</text>
</comment>
<dbReference type="PROSITE" id="PS50164">
    <property type="entry name" value="GIY_YIG"/>
    <property type="match status" value="1"/>
</dbReference>
<evidence type="ECO:0000313" key="3">
    <source>
        <dbReference type="EMBL" id="RJO61927.1"/>
    </source>
</evidence>
<dbReference type="Gene3D" id="3.40.1440.10">
    <property type="entry name" value="GIY-YIG endonuclease"/>
    <property type="match status" value="1"/>
</dbReference>
<reference evidence="3 4" key="1">
    <citation type="journal article" date="2017" name="ISME J.">
        <title>Energy and carbon metabolisms in a deep terrestrial subsurface fluid microbial community.</title>
        <authorList>
            <person name="Momper L."/>
            <person name="Jungbluth S.P."/>
            <person name="Lee M.D."/>
            <person name="Amend J.P."/>
        </authorList>
    </citation>
    <scope>NUCLEOTIDE SEQUENCE [LARGE SCALE GENOMIC DNA]</scope>
    <source>
        <strain evidence="3">SURF_29</strain>
    </source>
</reference>
<accession>A0A419DFR0</accession>
<organism evidence="3 4">
    <name type="scientific">candidate division WS5 bacterium</name>
    <dbReference type="NCBI Taxonomy" id="2093353"/>
    <lineage>
        <taxon>Bacteria</taxon>
        <taxon>candidate division WS5</taxon>
    </lineage>
</organism>
<evidence type="ECO:0000259" key="2">
    <source>
        <dbReference type="PROSITE" id="PS50164"/>
    </source>
</evidence>
<sequence length="78" mass="9140">MYYVYLLKLSNDDFYVGLTQDLKSRLEKHSSGSIPHTSKFRPLKLVWYSGFINRSKAADFEKYLKSSSGKAFRNKHLM</sequence>
<dbReference type="InterPro" id="IPR050190">
    <property type="entry name" value="UPF0213_domain"/>
</dbReference>
<evidence type="ECO:0000256" key="1">
    <source>
        <dbReference type="ARBA" id="ARBA00007435"/>
    </source>
</evidence>